<feature type="chain" id="PRO_5010214933" description="Imelysin-like domain-containing protein" evidence="4">
    <location>
        <begin position="25"/>
        <end position="391"/>
    </location>
</feature>
<dbReference type="EMBL" id="MNAN01000034">
    <property type="protein sequence ID" value="OHU94457.1"/>
    <property type="molecule type" value="Genomic_DNA"/>
</dbReference>
<dbReference type="AlphaFoldDB" id="A0A1S1N510"/>
<sequence>MTINKNKPLLLATLMALATCTLSACGGGESTTKTNTNTKQDQKETEVNTTPEKMTTEQGYEKLTINLVEGVIVPLYDQLYASNVTLSSETEAFCSKTSRTQNDIERLQATWKKTSYAWQQARTLKLGPIADTFHYSRIQFWPLSSQKLASDVETLLNENHDFSQGLSDLKHQLQGLPAYEYVLFNSDVTLLGAQDIVKRCEYLQAITANIEGLLSQDIASWKGEYGAAFKSGSGSFSSKEAALEKLLTIWFEYLEIIKDNKVNEPMSMQAPGKAELLENAYSQTSLINIKANVEALELLYTGGDGFGFDDYLKQVNQREDLDTQIRLHFKAIYEALQATKFKPAEQLLVNDQGRAQLNAIGSAITNLRSVMDSDFVQVTGLNPGFNTNDGD</sequence>
<evidence type="ECO:0000313" key="7">
    <source>
        <dbReference type="Proteomes" id="UP000180253"/>
    </source>
</evidence>
<keyword evidence="7" id="KW-1185">Reference proteome</keyword>
<comment type="subcellular location">
    <subcellularLocation>
        <location evidence="1">Cell envelope</location>
    </subcellularLocation>
</comment>
<dbReference type="OrthoDB" id="5729110at2"/>
<proteinExistence type="predicted"/>
<dbReference type="RefSeq" id="WP_070992926.1">
    <property type="nucleotide sequence ID" value="NZ_CBCSHD010000010.1"/>
</dbReference>
<evidence type="ECO:0000256" key="2">
    <source>
        <dbReference type="ARBA" id="ARBA00022729"/>
    </source>
</evidence>
<feature type="region of interest" description="Disordered" evidence="3">
    <location>
        <begin position="29"/>
        <end position="55"/>
    </location>
</feature>
<accession>A0A1S1N510</accession>
<evidence type="ECO:0000256" key="4">
    <source>
        <dbReference type="SAM" id="SignalP"/>
    </source>
</evidence>
<name>A0A1S1N510_9GAMM</name>
<feature type="signal peptide" evidence="4">
    <location>
        <begin position="1"/>
        <end position="24"/>
    </location>
</feature>
<dbReference type="Gene3D" id="1.20.1420.20">
    <property type="entry name" value="M75 peptidase, HXXE motif"/>
    <property type="match status" value="1"/>
</dbReference>
<dbReference type="CDD" id="cd14659">
    <property type="entry name" value="Imelysin-like_IPPA"/>
    <property type="match status" value="1"/>
</dbReference>
<dbReference type="PROSITE" id="PS51257">
    <property type="entry name" value="PROKAR_LIPOPROTEIN"/>
    <property type="match status" value="1"/>
</dbReference>
<dbReference type="InterPro" id="IPR034984">
    <property type="entry name" value="Imelysin-like_IPPA"/>
</dbReference>
<evidence type="ECO:0000256" key="1">
    <source>
        <dbReference type="ARBA" id="ARBA00004196"/>
    </source>
</evidence>
<protein>
    <recommendedName>
        <fullName evidence="5">Imelysin-like domain-containing protein</fullName>
    </recommendedName>
</protein>
<dbReference type="Proteomes" id="UP000180253">
    <property type="component" value="Unassembled WGS sequence"/>
</dbReference>
<dbReference type="InterPro" id="IPR018976">
    <property type="entry name" value="Imelysin-like"/>
</dbReference>
<keyword evidence="2 4" id="KW-0732">Signal</keyword>
<evidence type="ECO:0000256" key="3">
    <source>
        <dbReference type="SAM" id="MobiDB-lite"/>
    </source>
</evidence>
<dbReference type="Pfam" id="PF09375">
    <property type="entry name" value="Peptidase_M75"/>
    <property type="match status" value="1"/>
</dbReference>
<evidence type="ECO:0000259" key="5">
    <source>
        <dbReference type="Pfam" id="PF09375"/>
    </source>
</evidence>
<comment type="caution">
    <text evidence="6">The sequence shown here is derived from an EMBL/GenBank/DDBJ whole genome shotgun (WGS) entry which is preliminary data.</text>
</comment>
<dbReference type="GO" id="GO:0030313">
    <property type="term" value="C:cell envelope"/>
    <property type="evidence" value="ECO:0007669"/>
    <property type="project" value="UniProtKB-SubCell"/>
</dbReference>
<organism evidence="6 7">
    <name type="scientific">Pseudoalteromonas byunsanensis</name>
    <dbReference type="NCBI Taxonomy" id="327939"/>
    <lineage>
        <taxon>Bacteria</taxon>
        <taxon>Pseudomonadati</taxon>
        <taxon>Pseudomonadota</taxon>
        <taxon>Gammaproteobacteria</taxon>
        <taxon>Alteromonadales</taxon>
        <taxon>Pseudoalteromonadaceae</taxon>
        <taxon>Pseudoalteromonas</taxon>
    </lineage>
</organism>
<gene>
    <name evidence="6" type="ORF">BIW53_15390</name>
</gene>
<dbReference type="InterPro" id="IPR038352">
    <property type="entry name" value="Imelysin_sf"/>
</dbReference>
<evidence type="ECO:0000313" key="6">
    <source>
        <dbReference type="EMBL" id="OHU94457.1"/>
    </source>
</evidence>
<feature type="domain" description="Imelysin-like" evidence="5">
    <location>
        <begin position="72"/>
        <end position="367"/>
    </location>
</feature>
<dbReference type="STRING" id="327939.BIW53_15390"/>
<reference evidence="6 7" key="1">
    <citation type="submission" date="2016-10" db="EMBL/GenBank/DDBJ databases">
        <title>Pseudoalteromonas amylolytica sp. nov., isolated from the surface seawater.</title>
        <authorList>
            <person name="Wu Y.-H."/>
            <person name="Cheng H."/>
            <person name="Jin X.-B."/>
            <person name="Wang C.-S."/>
            <person name="Xu X.-W."/>
        </authorList>
    </citation>
    <scope>NUCLEOTIDE SEQUENCE [LARGE SCALE GENOMIC DNA]</scope>
    <source>
        <strain evidence="6 7">JCM 12483</strain>
    </source>
</reference>